<dbReference type="EMBL" id="JSVU01000008">
    <property type="protein sequence ID" value="KJJ37865.1"/>
    <property type="molecule type" value="Genomic_DNA"/>
</dbReference>
<accession>A0ABR5DGH6</accession>
<gene>
    <name evidence="1" type="ORF">MB09_12625</name>
</gene>
<name>A0ABR5DGH6_9FLAO</name>
<proteinExistence type="predicted"/>
<comment type="caution">
    <text evidence="1">The sequence shown here is derived from an EMBL/GenBank/DDBJ whole genome shotgun (WGS) entry which is preliminary data.</text>
</comment>
<keyword evidence="2" id="KW-1185">Reference proteome</keyword>
<evidence type="ECO:0000313" key="2">
    <source>
        <dbReference type="Proteomes" id="UP000033497"/>
    </source>
</evidence>
<reference evidence="1 2" key="1">
    <citation type="submission" date="2014-10" db="EMBL/GenBank/DDBJ databases">
        <title>Genome sequencing of Vitellibacter vladivostokensis KMM 3516.</title>
        <authorList>
            <person name="Thevarajoo S."/>
            <person name="Selvaratnam C."/>
            <person name="Goh K.M."/>
            <person name="Chong C.S."/>
        </authorList>
    </citation>
    <scope>NUCLEOTIDE SEQUENCE [LARGE SCALE GENOMIC DNA]</scope>
    <source>
        <strain evidence="1 2">KMM 3516</strain>
    </source>
</reference>
<protein>
    <submittedName>
        <fullName evidence="1">Uncharacterized protein</fullName>
    </submittedName>
</protein>
<evidence type="ECO:0000313" key="1">
    <source>
        <dbReference type="EMBL" id="KJJ37865.1"/>
    </source>
</evidence>
<dbReference type="Proteomes" id="UP000033497">
    <property type="component" value="Unassembled WGS sequence"/>
</dbReference>
<sequence length="102" mass="11430">MGKFLLLIVFLIIYLYKASIPLNKYFGAATLQNVHKQKKPVHFSVVYSLSKDSVQALGSFSSVIPIWDLTTAQKARATKAIKCKDILKKKPLGYKIPNGFDI</sequence>
<organism evidence="1 2">
    <name type="scientific">Aequorivita vladivostokensis</name>
    <dbReference type="NCBI Taxonomy" id="171194"/>
    <lineage>
        <taxon>Bacteria</taxon>
        <taxon>Pseudomonadati</taxon>
        <taxon>Bacteroidota</taxon>
        <taxon>Flavobacteriia</taxon>
        <taxon>Flavobacteriales</taxon>
        <taxon>Flavobacteriaceae</taxon>
        <taxon>Aequorivita</taxon>
    </lineage>
</organism>